<accession>A0A0D2W063</accession>
<proteinExistence type="predicted"/>
<dbReference type="EMBL" id="KE346374">
    <property type="protein sequence ID" value="KJE97552.1"/>
    <property type="molecule type" value="Genomic_DNA"/>
</dbReference>
<organism evidence="1 2">
    <name type="scientific">Capsaspora owczarzaki (strain ATCC 30864)</name>
    <dbReference type="NCBI Taxonomy" id="595528"/>
    <lineage>
        <taxon>Eukaryota</taxon>
        <taxon>Filasterea</taxon>
        <taxon>Capsaspora</taxon>
    </lineage>
</organism>
<name>A0A0D2W063_CAPO3</name>
<sequence>MQSARSGWPSCGSILGLGFHLHGHDCRLLAAVGGKRGIWRQIVLPPCRCRRADFVLEALVAPEQVLLVCLDVVKPLWDGQRCLGCLLLLLRCLGSRCFTCNHLACLSSDNGVLRQTTITIATRWHRCAHIRSHHRVLG</sequence>
<evidence type="ECO:0000313" key="2">
    <source>
        <dbReference type="Proteomes" id="UP000008743"/>
    </source>
</evidence>
<gene>
    <name evidence="1" type="ORF">CAOG_010138</name>
</gene>
<evidence type="ECO:0000313" key="1">
    <source>
        <dbReference type="EMBL" id="KJE97552.1"/>
    </source>
</evidence>
<protein>
    <submittedName>
        <fullName evidence="1">Uncharacterized protein</fullName>
    </submittedName>
</protein>
<keyword evidence="2" id="KW-1185">Reference proteome</keyword>
<reference evidence="2" key="1">
    <citation type="submission" date="2011-02" db="EMBL/GenBank/DDBJ databases">
        <title>The Genome Sequence of Capsaspora owczarzaki ATCC 30864.</title>
        <authorList>
            <person name="Russ C."/>
            <person name="Cuomo C."/>
            <person name="Burger G."/>
            <person name="Gray M.W."/>
            <person name="Holland P.W.H."/>
            <person name="King N."/>
            <person name="Lang F.B.F."/>
            <person name="Roger A.J."/>
            <person name="Ruiz-Trillo I."/>
            <person name="Young S.K."/>
            <person name="Zeng Q."/>
            <person name="Gargeya S."/>
            <person name="Alvarado L."/>
            <person name="Berlin A."/>
            <person name="Chapman S.B."/>
            <person name="Chen Z."/>
            <person name="Freedman E."/>
            <person name="Gellesch M."/>
            <person name="Goldberg J."/>
            <person name="Griggs A."/>
            <person name="Gujja S."/>
            <person name="Heilman E."/>
            <person name="Heiman D."/>
            <person name="Howarth C."/>
            <person name="Mehta T."/>
            <person name="Neiman D."/>
            <person name="Pearson M."/>
            <person name="Roberts A."/>
            <person name="Saif S."/>
            <person name="Shea T."/>
            <person name="Shenoy N."/>
            <person name="Sisk P."/>
            <person name="Stolte C."/>
            <person name="Sykes S."/>
            <person name="White J."/>
            <person name="Yandava C."/>
            <person name="Haas B."/>
            <person name="Nusbaum C."/>
            <person name="Birren B."/>
        </authorList>
    </citation>
    <scope>NUCLEOTIDE SEQUENCE</scope>
    <source>
        <strain evidence="2">ATCC 30864</strain>
    </source>
</reference>
<dbReference type="InParanoid" id="A0A0D2W063"/>
<dbReference type="Proteomes" id="UP000008743">
    <property type="component" value="Unassembled WGS sequence"/>
</dbReference>
<dbReference type="AlphaFoldDB" id="A0A0D2W063"/>